<organism evidence="1">
    <name type="scientific">Myoviridae sp. ctsNT17</name>
    <dbReference type="NCBI Taxonomy" id="2825191"/>
    <lineage>
        <taxon>Viruses</taxon>
        <taxon>Duplodnaviria</taxon>
        <taxon>Heunggongvirae</taxon>
        <taxon>Uroviricota</taxon>
        <taxon>Caudoviricetes</taxon>
    </lineage>
</organism>
<dbReference type="EMBL" id="BK015416">
    <property type="protein sequence ID" value="DAE05761.1"/>
    <property type="molecule type" value="Genomic_DNA"/>
</dbReference>
<sequence length="109" mass="11369">MIGAIVQADIVRNLIVLDEAQKAELEAALGCEIVDARPYGLIAGDLRTAAGWTRNAGGEQMVLELQAHEAYDSYTLAAQRAADAEAALETAGEAATAEALAILRGDVSE</sequence>
<proteinExistence type="predicted"/>
<reference evidence="1" key="1">
    <citation type="journal article" date="2021" name="Proc. Natl. Acad. Sci. U.S.A.">
        <title>A Catalog of Tens of Thousands of Viruses from Human Metagenomes Reveals Hidden Associations with Chronic Diseases.</title>
        <authorList>
            <person name="Tisza M.J."/>
            <person name="Buck C.B."/>
        </authorList>
    </citation>
    <scope>NUCLEOTIDE SEQUENCE</scope>
    <source>
        <strain evidence="1">CtsNT17</strain>
    </source>
</reference>
<evidence type="ECO:0000313" key="1">
    <source>
        <dbReference type="EMBL" id="DAE05761.1"/>
    </source>
</evidence>
<protein>
    <submittedName>
        <fullName evidence="1">Uncharacterized protein</fullName>
    </submittedName>
</protein>
<accession>A0A8S5PHB0</accession>
<name>A0A8S5PHB0_9CAUD</name>